<keyword evidence="2" id="KW-1185">Reference proteome</keyword>
<organism evidence="1 2">
    <name type="scientific">Leptolyngbya boryana NIES-2135</name>
    <dbReference type="NCBI Taxonomy" id="1973484"/>
    <lineage>
        <taxon>Bacteria</taxon>
        <taxon>Bacillati</taxon>
        <taxon>Cyanobacteriota</taxon>
        <taxon>Cyanophyceae</taxon>
        <taxon>Leptolyngbyales</taxon>
        <taxon>Leptolyngbyaceae</taxon>
        <taxon>Leptolyngbya group</taxon>
        <taxon>Leptolyngbya</taxon>
    </lineage>
</organism>
<evidence type="ECO:0000313" key="2">
    <source>
        <dbReference type="Proteomes" id="UP000217895"/>
    </source>
</evidence>
<dbReference type="Proteomes" id="UP000217895">
    <property type="component" value="Chromosome"/>
</dbReference>
<dbReference type="AlphaFoldDB" id="A0A1Z4JIK3"/>
<accession>A0A1Z4JIK3</accession>
<protein>
    <submittedName>
        <fullName evidence="1">Uncharacterized protein</fullName>
    </submittedName>
</protein>
<name>A0A1Z4JIK3_LEPBY</name>
<evidence type="ECO:0000313" key="1">
    <source>
        <dbReference type="EMBL" id="BAY56605.1"/>
    </source>
</evidence>
<sequence length="96" mass="10767">MKLSELLNQLLDRGFNPEILSSGEILCRINLDYASFGFTLILGEFIRCIAWSTYAGQSYFDRIFPDLEQAIFAAQMTAVFDDARLTEAIAHIGGKL</sequence>
<dbReference type="EMBL" id="AP018203">
    <property type="protein sequence ID" value="BAY56605.1"/>
    <property type="molecule type" value="Genomic_DNA"/>
</dbReference>
<gene>
    <name evidence="1" type="ORF">NIES2135_34390</name>
</gene>
<proteinExistence type="predicted"/>
<reference evidence="1 2" key="1">
    <citation type="submission" date="2017-06" db="EMBL/GenBank/DDBJ databases">
        <title>Genome sequencing of cyanobaciteial culture collection at National Institute for Environmental Studies (NIES).</title>
        <authorList>
            <person name="Hirose Y."/>
            <person name="Shimura Y."/>
            <person name="Fujisawa T."/>
            <person name="Nakamura Y."/>
            <person name="Kawachi M."/>
        </authorList>
    </citation>
    <scope>NUCLEOTIDE SEQUENCE [LARGE SCALE GENOMIC DNA]</scope>
    <source>
        <strain evidence="1 2">NIES-2135</strain>
    </source>
</reference>